<proteinExistence type="predicted"/>
<evidence type="ECO:0000313" key="1">
    <source>
        <dbReference type="EMBL" id="GIY77457.1"/>
    </source>
</evidence>
<gene>
    <name evidence="1" type="ORF">CDAR_264991</name>
</gene>
<name>A0AAV4W451_9ARAC</name>
<comment type="caution">
    <text evidence="1">The sequence shown here is derived from an EMBL/GenBank/DDBJ whole genome shotgun (WGS) entry which is preliminary data.</text>
</comment>
<reference evidence="1 2" key="1">
    <citation type="submission" date="2021-06" db="EMBL/GenBank/DDBJ databases">
        <title>Caerostris darwini draft genome.</title>
        <authorList>
            <person name="Kono N."/>
            <person name="Arakawa K."/>
        </authorList>
    </citation>
    <scope>NUCLEOTIDE SEQUENCE [LARGE SCALE GENOMIC DNA]</scope>
</reference>
<dbReference type="AlphaFoldDB" id="A0AAV4W451"/>
<protein>
    <submittedName>
        <fullName evidence="1">Uncharacterized protein</fullName>
    </submittedName>
</protein>
<accession>A0AAV4W451</accession>
<organism evidence="1 2">
    <name type="scientific">Caerostris darwini</name>
    <dbReference type="NCBI Taxonomy" id="1538125"/>
    <lineage>
        <taxon>Eukaryota</taxon>
        <taxon>Metazoa</taxon>
        <taxon>Ecdysozoa</taxon>
        <taxon>Arthropoda</taxon>
        <taxon>Chelicerata</taxon>
        <taxon>Arachnida</taxon>
        <taxon>Araneae</taxon>
        <taxon>Araneomorphae</taxon>
        <taxon>Entelegynae</taxon>
        <taxon>Araneoidea</taxon>
        <taxon>Araneidae</taxon>
        <taxon>Caerostris</taxon>
    </lineage>
</organism>
<evidence type="ECO:0000313" key="2">
    <source>
        <dbReference type="Proteomes" id="UP001054837"/>
    </source>
</evidence>
<keyword evidence="2" id="KW-1185">Reference proteome</keyword>
<sequence>MGFCPPTIVWGREDDNGSSIAEDLVDCAIALMVLLNKQTPQHQLGCRWFCPNREKTWLICIHNFNGRLPLPRVGLEEKLANHVKVAMHIGSGDEQDFGIGSSFRRSSEQFRVMPLLTGIACDRIQVSVSGYMRNGEKTWRICIHNVNGRLPLPRVGLEEKLANHVKVATHIGSGDEQDFGIGSSFRRSSEQFRAMPLLTGIACDRIQVSVFGYLGNGSREGGRLLTKQITLSFQVLLNKQTPQHQLGSRWFCPNREKTWLICIHNFNGRLPLLRVGLEEKLANHVKVARHIGSRDEQDFGIGSSFRRSSEQFRVMPLLTGIACDRIQVSVSGYLGNGY</sequence>
<dbReference type="EMBL" id="BPLQ01014125">
    <property type="protein sequence ID" value="GIY77457.1"/>
    <property type="molecule type" value="Genomic_DNA"/>
</dbReference>
<dbReference type="Proteomes" id="UP001054837">
    <property type="component" value="Unassembled WGS sequence"/>
</dbReference>